<comment type="caution">
    <text evidence="5">The sequence shown here is derived from an EMBL/GenBank/DDBJ whole genome shotgun (WGS) entry which is preliminary data.</text>
</comment>
<evidence type="ECO:0000313" key="6">
    <source>
        <dbReference type="Proteomes" id="UP000484885"/>
    </source>
</evidence>
<dbReference type="GO" id="GO:0048038">
    <property type="term" value="F:quinone binding"/>
    <property type="evidence" value="ECO:0007669"/>
    <property type="project" value="UniProtKB-UniRule"/>
</dbReference>
<evidence type="ECO:0000313" key="5">
    <source>
        <dbReference type="EMBL" id="NDY96076.1"/>
    </source>
</evidence>
<dbReference type="NCBIfam" id="NF005164">
    <property type="entry name" value="PRK06638.1-4"/>
    <property type="match status" value="1"/>
</dbReference>
<organism evidence="5 6">
    <name type="scientific">Wenzhouxiangella limi</name>
    <dbReference type="NCBI Taxonomy" id="2707351"/>
    <lineage>
        <taxon>Bacteria</taxon>
        <taxon>Pseudomonadati</taxon>
        <taxon>Pseudomonadota</taxon>
        <taxon>Gammaproteobacteria</taxon>
        <taxon>Chromatiales</taxon>
        <taxon>Wenzhouxiangellaceae</taxon>
        <taxon>Wenzhouxiangella</taxon>
    </lineage>
</organism>
<dbReference type="GO" id="GO:0005886">
    <property type="term" value="C:plasma membrane"/>
    <property type="evidence" value="ECO:0007669"/>
    <property type="project" value="UniProtKB-SubCell"/>
</dbReference>
<gene>
    <name evidence="5" type="ORF">G3I74_10075</name>
</gene>
<reference evidence="5 6" key="1">
    <citation type="submission" date="2020-02" db="EMBL/GenBank/DDBJ databases">
        <authorList>
            <person name="Zhang X.-Y."/>
        </authorList>
    </citation>
    <scope>NUCLEOTIDE SEQUENCE [LARGE SCALE GENOMIC DNA]</scope>
    <source>
        <strain evidence="5 6">C33</strain>
    </source>
</reference>
<accession>A0A845V4G2</accession>
<proteinExistence type="inferred from homology"/>
<comment type="function">
    <text evidence="4">NDH-1 shuttles electrons from NADH, via FMN and iron-sulfur (Fe-S) centers, to quinones in the respiratory chain. Couples the redox reaction to proton translocation (for every two electrons transferred, four hydrogen ions are translocated across the cytoplasmic membrane), and thus conserves the redox energy in a proton gradient.</text>
</comment>
<keyword evidence="4" id="KW-0874">Quinone</keyword>
<keyword evidence="5" id="KW-0560">Oxidoreductase</keyword>
<dbReference type="EMBL" id="JAAGSC010000041">
    <property type="protein sequence ID" value="NDY96076.1"/>
    <property type="molecule type" value="Genomic_DNA"/>
</dbReference>
<feature type="transmembrane region" description="Helical" evidence="4">
    <location>
        <begin position="6"/>
        <end position="23"/>
    </location>
</feature>
<feature type="transmembrane region" description="Helical" evidence="4">
    <location>
        <begin position="30"/>
        <end position="49"/>
    </location>
</feature>
<evidence type="ECO:0000256" key="2">
    <source>
        <dbReference type="ARBA" id="ARBA00019907"/>
    </source>
</evidence>
<evidence type="ECO:0000256" key="4">
    <source>
        <dbReference type="RuleBase" id="RU004429"/>
    </source>
</evidence>
<evidence type="ECO:0000256" key="1">
    <source>
        <dbReference type="ARBA" id="ARBA00005698"/>
    </source>
</evidence>
<evidence type="ECO:0000256" key="3">
    <source>
        <dbReference type="ARBA" id="ARBA00025811"/>
    </source>
</evidence>
<feature type="transmembrane region" description="Helical" evidence="4">
    <location>
        <begin position="55"/>
        <end position="79"/>
    </location>
</feature>
<dbReference type="PANTHER" id="PTHR33269">
    <property type="entry name" value="NADH-UBIQUINONE OXIDOREDUCTASE CHAIN 6"/>
    <property type="match status" value="1"/>
</dbReference>
<comment type="catalytic activity">
    <reaction evidence="4">
        <text>a quinone + NADH + 5 H(+)(in) = a quinol + NAD(+) + 4 H(+)(out)</text>
        <dbReference type="Rhea" id="RHEA:57888"/>
        <dbReference type="ChEBI" id="CHEBI:15378"/>
        <dbReference type="ChEBI" id="CHEBI:24646"/>
        <dbReference type="ChEBI" id="CHEBI:57540"/>
        <dbReference type="ChEBI" id="CHEBI:57945"/>
        <dbReference type="ChEBI" id="CHEBI:132124"/>
    </reaction>
</comment>
<dbReference type="EC" id="7.1.1.-" evidence="4"/>
<feature type="transmembrane region" description="Helical" evidence="4">
    <location>
        <begin position="142"/>
        <end position="163"/>
    </location>
</feature>
<dbReference type="Pfam" id="PF00499">
    <property type="entry name" value="Oxidored_q3"/>
    <property type="match status" value="1"/>
</dbReference>
<keyword evidence="4" id="KW-1133">Transmembrane helix</keyword>
<comment type="subcellular location">
    <subcellularLocation>
        <location evidence="4">Cell membrane</location>
        <topology evidence="4">Multi-pass membrane protein</topology>
    </subcellularLocation>
</comment>
<dbReference type="Gene3D" id="1.20.120.1200">
    <property type="entry name" value="NADH-ubiquinone/plastoquinone oxidoreductase chain 6, subunit NuoJ"/>
    <property type="match status" value="1"/>
</dbReference>
<keyword evidence="4" id="KW-0472">Membrane</keyword>
<keyword evidence="4" id="KW-1003">Cell membrane</keyword>
<dbReference type="Proteomes" id="UP000484885">
    <property type="component" value="Unassembled WGS sequence"/>
</dbReference>
<dbReference type="AlphaFoldDB" id="A0A845V4G2"/>
<name>A0A845V4G2_9GAMM</name>
<dbReference type="PANTHER" id="PTHR33269:SF17">
    <property type="entry name" value="NADH-UBIQUINONE OXIDOREDUCTASE CHAIN 6"/>
    <property type="match status" value="1"/>
</dbReference>
<keyword evidence="6" id="KW-1185">Reference proteome</keyword>
<dbReference type="InterPro" id="IPR042106">
    <property type="entry name" value="Nuo/plastoQ_OxRdtase_6_NuoJ"/>
</dbReference>
<comment type="subunit">
    <text evidence="3">Composed of 13 different subunits. Subunits NuoA, H, J, K, L, M, N constitute the membrane sector of the complex.</text>
</comment>
<protein>
    <recommendedName>
        <fullName evidence="2 4">NADH-quinone oxidoreductase subunit J</fullName>
        <ecNumber evidence="4">7.1.1.-</ecNumber>
    </recommendedName>
</protein>
<dbReference type="GO" id="GO:0016491">
    <property type="term" value="F:oxidoreductase activity"/>
    <property type="evidence" value="ECO:0007669"/>
    <property type="project" value="UniProtKB-KW"/>
</dbReference>
<keyword evidence="4" id="KW-0520">NAD</keyword>
<dbReference type="InterPro" id="IPR001457">
    <property type="entry name" value="NADH_UbQ/plastoQ_OxRdtase_su6"/>
</dbReference>
<keyword evidence="4" id="KW-0812">Transmembrane</keyword>
<sequence length="212" mass="23581">MPIIELVFYLFGTILVLSALSVVTVGNPVYAVLFLVLSFFSAACIWLLLQAEFLAIVLVLVYVGAVMVLFLFVVMMLDIRSGLAKQPVSRFLPVGLLVAFAMALQMFLVIWTRGLETVGMPTPQPEGYSHTRELGLLLYTDYLFAFEVAAVLLLVAIIAAIMLTHRRRTNTKQQDPSRQVRIKRAERVRLVSMVAEDAASDSRGDRRDEEGG</sequence>
<dbReference type="RefSeq" id="WP_164211456.1">
    <property type="nucleotide sequence ID" value="NZ_JAAGSC010000041.1"/>
</dbReference>
<feature type="transmembrane region" description="Helical" evidence="4">
    <location>
        <begin position="91"/>
        <end position="111"/>
    </location>
</feature>
<dbReference type="GO" id="GO:0008137">
    <property type="term" value="F:NADH dehydrogenase (ubiquinone) activity"/>
    <property type="evidence" value="ECO:0007669"/>
    <property type="project" value="UniProtKB-UniRule"/>
</dbReference>
<comment type="similarity">
    <text evidence="1 4">Belongs to the complex I subunit 6 family.</text>
</comment>